<dbReference type="AlphaFoldDB" id="A0A9W5U075"/>
<dbReference type="Pfam" id="PF07729">
    <property type="entry name" value="FCD"/>
    <property type="match status" value="1"/>
</dbReference>
<comment type="caution">
    <text evidence="5">The sequence shown here is derived from an EMBL/GenBank/DDBJ whole genome shotgun (WGS) entry which is preliminary data.</text>
</comment>
<reference evidence="5" key="1">
    <citation type="journal article" date="2014" name="Int. J. Syst. Evol. Microbiol.">
        <title>Complete genome sequence of Corynebacterium casei LMG S-19264T (=DSM 44701T), isolated from a smear-ripened cheese.</title>
        <authorList>
            <consortium name="US DOE Joint Genome Institute (JGI-PGF)"/>
            <person name="Walter F."/>
            <person name="Albersmeier A."/>
            <person name="Kalinowski J."/>
            <person name="Ruckert C."/>
        </authorList>
    </citation>
    <scope>NUCLEOTIDE SEQUENCE</scope>
    <source>
        <strain evidence="5">CGMCC 1.15454</strain>
    </source>
</reference>
<evidence type="ECO:0000313" key="5">
    <source>
        <dbReference type="EMBL" id="GGB52870.1"/>
    </source>
</evidence>
<dbReference type="InterPro" id="IPR011711">
    <property type="entry name" value="GntR_C"/>
</dbReference>
<dbReference type="SUPFAM" id="SSF48008">
    <property type="entry name" value="GntR ligand-binding domain-like"/>
    <property type="match status" value="1"/>
</dbReference>
<sequence>MTNPTRDEILQAYDLRKNLEIMAAEQSIDRLDENDFAEMAKCIVEEKEALHAKNIMAYLKANQDFHMIYTKKCGNKFLIDFVEKLINQTSIYLILFDIFFEDSSAEPYGYKEHLDIVHLLKQKKRDELKLCLTNHYDNAINSLDIDKGYKDLSGIFNKG</sequence>
<dbReference type="PANTHER" id="PTHR43537">
    <property type="entry name" value="TRANSCRIPTIONAL REGULATOR, GNTR FAMILY"/>
    <property type="match status" value="1"/>
</dbReference>
<evidence type="ECO:0000256" key="3">
    <source>
        <dbReference type="ARBA" id="ARBA00023163"/>
    </source>
</evidence>
<evidence type="ECO:0000256" key="2">
    <source>
        <dbReference type="ARBA" id="ARBA00023125"/>
    </source>
</evidence>
<dbReference type="Proteomes" id="UP000621492">
    <property type="component" value="Unassembled WGS sequence"/>
</dbReference>
<keyword evidence="3" id="KW-0804">Transcription</keyword>
<organism evidence="5 6">
    <name type="scientific">Lentibacillus populi</name>
    <dbReference type="NCBI Taxonomy" id="1827502"/>
    <lineage>
        <taxon>Bacteria</taxon>
        <taxon>Bacillati</taxon>
        <taxon>Bacillota</taxon>
        <taxon>Bacilli</taxon>
        <taxon>Bacillales</taxon>
        <taxon>Bacillaceae</taxon>
        <taxon>Lentibacillus</taxon>
    </lineage>
</organism>
<keyword evidence="2" id="KW-0238">DNA-binding</keyword>
<keyword evidence="6" id="KW-1185">Reference proteome</keyword>
<name>A0A9W5U075_9BACI</name>
<evidence type="ECO:0000259" key="4">
    <source>
        <dbReference type="SMART" id="SM00895"/>
    </source>
</evidence>
<proteinExistence type="predicted"/>
<evidence type="ECO:0000256" key="1">
    <source>
        <dbReference type="ARBA" id="ARBA00023015"/>
    </source>
</evidence>
<accession>A0A9W5U075</accession>
<reference evidence="5" key="2">
    <citation type="submission" date="2020-09" db="EMBL/GenBank/DDBJ databases">
        <authorList>
            <person name="Sun Q."/>
            <person name="Zhou Y."/>
        </authorList>
    </citation>
    <scope>NUCLEOTIDE SEQUENCE</scope>
    <source>
        <strain evidence="5">CGMCC 1.15454</strain>
    </source>
</reference>
<dbReference type="EMBL" id="BMJD01000032">
    <property type="protein sequence ID" value="GGB52870.1"/>
    <property type="molecule type" value="Genomic_DNA"/>
</dbReference>
<gene>
    <name evidence="5" type="ORF">GCM10011409_33070</name>
</gene>
<dbReference type="RefSeq" id="WP_286171219.1">
    <property type="nucleotide sequence ID" value="NZ_BMJD01000032.1"/>
</dbReference>
<keyword evidence="1" id="KW-0805">Transcription regulation</keyword>
<protein>
    <recommendedName>
        <fullName evidence="4">GntR C-terminal domain-containing protein</fullName>
    </recommendedName>
</protein>
<dbReference type="PANTHER" id="PTHR43537:SF39">
    <property type="entry name" value="HTH-TYPE TRANSCRIPTIONAL REGULATOR MCBR"/>
    <property type="match status" value="1"/>
</dbReference>
<dbReference type="InterPro" id="IPR008920">
    <property type="entry name" value="TF_FadR/GntR_C"/>
</dbReference>
<feature type="domain" description="GntR C-terminal" evidence="4">
    <location>
        <begin position="11"/>
        <end position="138"/>
    </location>
</feature>
<dbReference type="GO" id="GO:0003677">
    <property type="term" value="F:DNA binding"/>
    <property type="evidence" value="ECO:0007669"/>
    <property type="project" value="UniProtKB-KW"/>
</dbReference>
<evidence type="ECO:0000313" key="6">
    <source>
        <dbReference type="Proteomes" id="UP000621492"/>
    </source>
</evidence>
<dbReference type="SMART" id="SM00895">
    <property type="entry name" value="FCD"/>
    <property type="match status" value="1"/>
</dbReference>
<dbReference type="Gene3D" id="1.20.120.530">
    <property type="entry name" value="GntR ligand-binding domain-like"/>
    <property type="match status" value="1"/>
</dbReference>